<dbReference type="Gene3D" id="3.80.10.10">
    <property type="entry name" value="Ribonuclease Inhibitor"/>
    <property type="match status" value="2"/>
</dbReference>
<reference evidence="5 6" key="1">
    <citation type="submission" date="2020-08" db="EMBL/GenBank/DDBJ databases">
        <authorList>
            <person name="Newling K."/>
            <person name="Davey J."/>
            <person name="Forrester S."/>
        </authorList>
    </citation>
    <scope>NUCLEOTIDE SEQUENCE [LARGE SCALE GENOMIC DNA]</scope>
    <source>
        <strain evidence="6">Crithidia deanei Carvalho (ATCC PRA-265)</strain>
    </source>
</reference>
<organism evidence="5 6">
    <name type="scientific">Angomonas deanei</name>
    <dbReference type="NCBI Taxonomy" id="59799"/>
    <lineage>
        <taxon>Eukaryota</taxon>
        <taxon>Discoba</taxon>
        <taxon>Euglenozoa</taxon>
        <taxon>Kinetoplastea</taxon>
        <taxon>Metakinetoplastina</taxon>
        <taxon>Trypanosomatida</taxon>
        <taxon>Trypanosomatidae</taxon>
        <taxon>Strigomonadinae</taxon>
        <taxon>Angomonas</taxon>
    </lineage>
</organism>
<feature type="compositionally biased region" description="Pro residues" evidence="3">
    <location>
        <begin position="428"/>
        <end position="442"/>
    </location>
</feature>
<evidence type="ECO:0000313" key="6">
    <source>
        <dbReference type="Proteomes" id="UP000515908"/>
    </source>
</evidence>
<keyword evidence="6" id="KW-1185">Reference proteome</keyword>
<protein>
    <submittedName>
        <fullName evidence="5">Leucine rich repeat, putative</fullName>
    </submittedName>
</protein>
<proteinExistence type="predicted"/>
<dbReference type="InterPro" id="IPR001611">
    <property type="entry name" value="Leu-rich_rpt"/>
</dbReference>
<accession>A0A7G2C3D9</accession>
<keyword evidence="2" id="KW-0677">Repeat</keyword>
<keyword evidence="4" id="KW-0472">Membrane</keyword>
<dbReference type="PANTHER" id="PTHR45712:SF22">
    <property type="entry name" value="INSULIN-LIKE GROWTH FACTOR-BINDING PROTEIN COMPLEX ACID LABILE SUBUNIT"/>
    <property type="match status" value="1"/>
</dbReference>
<dbReference type="PANTHER" id="PTHR45712">
    <property type="entry name" value="AGAP008170-PA"/>
    <property type="match status" value="1"/>
</dbReference>
<keyword evidence="4" id="KW-1133">Transmembrane helix</keyword>
<feature type="compositionally biased region" description="Basic and acidic residues" evidence="3">
    <location>
        <begin position="460"/>
        <end position="471"/>
    </location>
</feature>
<dbReference type="VEuPathDB" id="TriTrypDB:ADEAN_000110400"/>
<evidence type="ECO:0000256" key="2">
    <source>
        <dbReference type="ARBA" id="ARBA00022737"/>
    </source>
</evidence>
<keyword evidence="4" id="KW-0812">Transmembrane</keyword>
<evidence type="ECO:0000256" key="3">
    <source>
        <dbReference type="SAM" id="MobiDB-lite"/>
    </source>
</evidence>
<sequence>MAKGVSGTLSGGNTLDQLTVLIVHGSLTGSIPDRYQFVKTLDLFGNNIKEFDAQKFDQLDIVNLSNNAVGSLSNFWGTLTTPKTYTTVDLSHNLLKSVDENIYAKSLTFLNISHNEILQVISKDWISGVTTLRTLDMSNNEFSGAIGADYFPSGMTTLVLSHNQLSGTVPTFSSVEYLYANDNQITGIGSDFFSKLPAAKVVDLSNNPQLYGTATLGDSAIPFATELHLDNTDLAVNIKANFWSKTKLKILTAANARSVAFHDLPEGAVLPDKLPDSLEYLDLSNVGLDGPLPEGWSEASSNLQSVKLGGNHFTNCIPDAWENHPALKAASKNINGLKTCAEKKKEDDKKAKELSGGAIAGIVVGCVVFILLILILVWWRCFHSAAAASFCASASTTGAKSGRRTCVAVSGAALGAMRTIRKGKSPVQRPPLSPVTAAPPPPRVRRATERTARTAKRTPPPRERDPTWSVR</sequence>
<dbReference type="InterPro" id="IPR032675">
    <property type="entry name" value="LRR_dom_sf"/>
</dbReference>
<evidence type="ECO:0000256" key="1">
    <source>
        <dbReference type="ARBA" id="ARBA00022614"/>
    </source>
</evidence>
<evidence type="ECO:0000256" key="4">
    <source>
        <dbReference type="SAM" id="Phobius"/>
    </source>
</evidence>
<evidence type="ECO:0000313" key="5">
    <source>
        <dbReference type="EMBL" id="CAD2213661.1"/>
    </source>
</evidence>
<dbReference type="InterPro" id="IPR050333">
    <property type="entry name" value="SLRP"/>
</dbReference>
<gene>
    <name evidence="5" type="ORF">ADEAN_000110400</name>
</gene>
<dbReference type="AlphaFoldDB" id="A0A7G2C3D9"/>
<feature type="region of interest" description="Disordered" evidence="3">
    <location>
        <begin position="419"/>
        <end position="471"/>
    </location>
</feature>
<feature type="transmembrane region" description="Helical" evidence="4">
    <location>
        <begin position="354"/>
        <end position="379"/>
    </location>
</feature>
<dbReference type="SUPFAM" id="SSF52058">
    <property type="entry name" value="L domain-like"/>
    <property type="match status" value="1"/>
</dbReference>
<dbReference type="Pfam" id="PF13855">
    <property type="entry name" value="LRR_8"/>
    <property type="match status" value="1"/>
</dbReference>
<dbReference type="OrthoDB" id="596487at2759"/>
<dbReference type="Proteomes" id="UP000515908">
    <property type="component" value="Chromosome 02"/>
</dbReference>
<keyword evidence="1" id="KW-0433">Leucine-rich repeat</keyword>
<name>A0A7G2C3D9_9TRYP</name>
<dbReference type="EMBL" id="LR877146">
    <property type="protein sequence ID" value="CAD2213661.1"/>
    <property type="molecule type" value="Genomic_DNA"/>
</dbReference>